<name>Q5DCV5_SCHJA</name>
<dbReference type="AlphaFoldDB" id="Q5DCV5"/>
<proteinExistence type="evidence at transcript level"/>
<reference evidence="1" key="2">
    <citation type="journal article" date="2006" name="PLoS Pathog.">
        <title>New perspectives on host-parasite interplay by comparative transcriptomic and proteomic analyses of Schistosoma japonicum.</title>
        <authorList>
            <person name="Liu F."/>
            <person name="Lu J."/>
            <person name="Hu W."/>
            <person name="Wang S.Y."/>
            <person name="Cui S.J."/>
            <person name="Chi M."/>
            <person name="Yan Q."/>
            <person name="Wang X.R."/>
            <person name="Song H.D."/>
            <person name="Xu X.N."/>
            <person name="Wang J.J."/>
            <person name="Zhang X.L."/>
            <person name="Zhang X."/>
            <person name="Wang Z.Q."/>
            <person name="Xue C.L."/>
            <person name="Brindley P.J."/>
            <person name="McManus D.P."/>
            <person name="Yang P.Y."/>
            <person name="Feng Z."/>
            <person name="Chen Z."/>
            <person name="Han Z.G."/>
        </authorList>
    </citation>
    <scope>NUCLEOTIDE SEQUENCE</scope>
</reference>
<dbReference type="EMBL" id="AY814619">
    <property type="protein sequence ID" value="AAW26351.2"/>
    <property type="molecule type" value="mRNA"/>
</dbReference>
<organism evidence="1">
    <name type="scientific">Schistosoma japonicum</name>
    <name type="common">Blood fluke</name>
    <dbReference type="NCBI Taxonomy" id="6182"/>
    <lineage>
        <taxon>Eukaryota</taxon>
        <taxon>Metazoa</taxon>
        <taxon>Spiralia</taxon>
        <taxon>Lophotrochozoa</taxon>
        <taxon>Platyhelminthes</taxon>
        <taxon>Trematoda</taxon>
        <taxon>Digenea</taxon>
        <taxon>Strigeidida</taxon>
        <taxon>Schistosomatoidea</taxon>
        <taxon>Schistosomatidae</taxon>
        <taxon>Schistosoma</taxon>
    </lineage>
</organism>
<sequence length="112" mass="13488">MKDWVRVSVRWMRNMVKWWLDCIMYSISFTSVKKGTNIFSVLFHFIANGKLIRVIKYAQMRYNSLFDVISHNRLDNNISGFLFCSIYVHHHRMCFHWISHSLMCICNNSHLP</sequence>
<accession>Q5DCV5</accession>
<reference evidence="1" key="1">
    <citation type="submission" date="2004-11" db="EMBL/GenBank/DDBJ databases">
        <title>The full-length cDNA sequences of Schistosoma japonicum genes.</title>
        <authorList>
            <person name="Han Z."/>
        </authorList>
    </citation>
    <scope>NUCLEOTIDE SEQUENCE</scope>
</reference>
<protein>
    <submittedName>
        <fullName evidence="1">SJCHGC02129 protein</fullName>
    </submittedName>
</protein>
<evidence type="ECO:0000313" key="1">
    <source>
        <dbReference type="EMBL" id="AAW26351.2"/>
    </source>
</evidence>